<comment type="caution">
    <text evidence="3">The sequence shown here is derived from an EMBL/GenBank/DDBJ whole genome shotgun (WGS) entry which is preliminary data.</text>
</comment>
<dbReference type="Gene3D" id="3.30.450.20">
    <property type="entry name" value="PAS domain"/>
    <property type="match status" value="1"/>
</dbReference>
<keyword evidence="4" id="KW-1185">Reference proteome</keyword>
<name>A0ABQ2B2Z1_9MICO</name>
<feature type="compositionally biased region" description="Basic and acidic residues" evidence="1">
    <location>
        <begin position="1"/>
        <end position="15"/>
    </location>
</feature>
<gene>
    <name evidence="3" type="ORF">GCM10007368_12630</name>
</gene>
<dbReference type="InterPro" id="IPR035965">
    <property type="entry name" value="PAS-like_dom_sf"/>
</dbReference>
<dbReference type="Proteomes" id="UP000632535">
    <property type="component" value="Unassembled WGS sequence"/>
</dbReference>
<proteinExistence type="predicted"/>
<evidence type="ECO:0000313" key="3">
    <source>
        <dbReference type="EMBL" id="GGI06732.1"/>
    </source>
</evidence>
<reference evidence="4" key="1">
    <citation type="journal article" date="2019" name="Int. J. Syst. Evol. Microbiol.">
        <title>The Global Catalogue of Microorganisms (GCM) 10K type strain sequencing project: providing services to taxonomists for standard genome sequencing and annotation.</title>
        <authorList>
            <consortium name="The Broad Institute Genomics Platform"/>
            <consortium name="The Broad Institute Genome Sequencing Center for Infectious Disease"/>
            <person name="Wu L."/>
            <person name="Ma J."/>
        </authorList>
    </citation>
    <scope>NUCLEOTIDE SEQUENCE [LARGE SCALE GENOMIC DNA]</scope>
    <source>
        <strain evidence="4">CCM 8653</strain>
    </source>
</reference>
<evidence type="ECO:0000313" key="4">
    <source>
        <dbReference type="Proteomes" id="UP000632535"/>
    </source>
</evidence>
<dbReference type="SUPFAM" id="SSF55785">
    <property type="entry name" value="PYP-like sensor domain (PAS domain)"/>
    <property type="match status" value="1"/>
</dbReference>
<organism evidence="3 4">
    <name type="scientific">Isoptericola cucumis</name>
    <dbReference type="NCBI Taxonomy" id="1776856"/>
    <lineage>
        <taxon>Bacteria</taxon>
        <taxon>Bacillati</taxon>
        <taxon>Actinomycetota</taxon>
        <taxon>Actinomycetes</taxon>
        <taxon>Micrococcales</taxon>
        <taxon>Promicromonosporaceae</taxon>
        <taxon>Isoptericola</taxon>
    </lineage>
</organism>
<dbReference type="SMART" id="SM01012">
    <property type="entry name" value="ANTAR"/>
    <property type="match status" value="1"/>
</dbReference>
<dbReference type="Pfam" id="PF03861">
    <property type="entry name" value="ANTAR"/>
    <property type="match status" value="1"/>
</dbReference>
<evidence type="ECO:0000256" key="1">
    <source>
        <dbReference type="SAM" id="MobiDB-lite"/>
    </source>
</evidence>
<sequence length="256" mass="27538">MHRRTTDIPARHDDAAPADQNGSGALRPGDLAPALAVGTQLLIGRYRVDLRADSWWWSDEVFLLHGYEPGQVEPGLDVLRAHQHPDERDRVVREAISSLRSGRPFACGHRSVDAHGRTRTLLVTGQARRAQDGRSSEVAGYVVDTTPLQREAVARDVRRAIDAAFVSAAAIEQAKGVLMATRGVDSDTAERLLAEAAGATGCGLRDAAAQLMAALARGDGFGDLADRQVKGALDSVQPSRRPHVHEAQLARRRSAA</sequence>
<dbReference type="Pfam" id="PF08447">
    <property type="entry name" value="PAS_3"/>
    <property type="match status" value="1"/>
</dbReference>
<evidence type="ECO:0000259" key="2">
    <source>
        <dbReference type="PROSITE" id="PS50921"/>
    </source>
</evidence>
<dbReference type="InterPro" id="IPR013655">
    <property type="entry name" value="PAS_fold_3"/>
</dbReference>
<dbReference type="EMBL" id="BMDG01000004">
    <property type="protein sequence ID" value="GGI06732.1"/>
    <property type="molecule type" value="Genomic_DNA"/>
</dbReference>
<feature type="region of interest" description="Disordered" evidence="1">
    <location>
        <begin position="1"/>
        <end position="29"/>
    </location>
</feature>
<dbReference type="RefSeq" id="WP_188522839.1">
    <property type="nucleotide sequence ID" value="NZ_BMDG01000004.1"/>
</dbReference>
<protein>
    <recommendedName>
        <fullName evidence="2">ANTAR domain-containing protein</fullName>
    </recommendedName>
</protein>
<dbReference type="Gene3D" id="1.10.10.10">
    <property type="entry name" value="Winged helix-like DNA-binding domain superfamily/Winged helix DNA-binding domain"/>
    <property type="match status" value="1"/>
</dbReference>
<dbReference type="InterPro" id="IPR036388">
    <property type="entry name" value="WH-like_DNA-bd_sf"/>
</dbReference>
<dbReference type="InterPro" id="IPR005561">
    <property type="entry name" value="ANTAR"/>
</dbReference>
<accession>A0ABQ2B2Z1</accession>
<dbReference type="PROSITE" id="PS50921">
    <property type="entry name" value="ANTAR"/>
    <property type="match status" value="1"/>
</dbReference>
<feature type="domain" description="ANTAR" evidence="2">
    <location>
        <begin position="151"/>
        <end position="212"/>
    </location>
</feature>
<feature type="region of interest" description="Disordered" evidence="1">
    <location>
        <begin position="234"/>
        <end position="256"/>
    </location>
</feature>